<feature type="compositionally biased region" description="Low complexity" evidence="1">
    <location>
        <begin position="715"/>
        <end position="730"/>
    </location>
</feature>
<feature type="compositionally biased region" description="Basic and acidic residues" evidence="1">
    <location>
        <begin position="569"/>
        <end position="581"/>
    </location>
</feature>
<feature type="region of interest" description="Disordered" evidence="1">
    <location>
        <begin position="807"/>
        <end position="826"/>
    </location>
</feature>
<dbReference type="EMBL" id="LCZI01000884">
    <property type="protein sequence ID" value="KKZ63998.1"/>
    <property type="molecule type" value="Genomic_DNA"/>
</dbReference>
<feature type="region of interest" description="Disordered" evidence="1">
    <location>
        <begin position="565"/>
        <end position="752"/>
    </location>
</feature>
<accession>A0A0G2I0W7</accession>
<comment type="caution">
    <text evidence="2">The sequence shown here is derived from an EMBL/GenBank/DDBJ whole genome shotgun (WGS) entry which is preliminary data.</text>
</comment>
<proteinExistence type="predicted"/>
<dbReference type="PANTHER" id="PTHR23242:SF9">
    <property type="entry name" value="TRANSCRIPTION FACTOR HOXA13"/>
    <property type="match status" value="1"/>
</dbReference>
<evidence type="ECO:0000256" key="1">
    <source>
        <dbReference type="SAM" id="MobiDB-lite"/>
    </source>
</evidence>
<dbReference type="VEuPathDB" id="FungiDB:EMCG_01659"/>
<gene>
    <name evidence="2" type="ORF">EMCG_01659</name>
</gene>
<feature type="compositionally biased region" description="Polar residues" evidence="1">
    <location>
        <begin position="981"/>
        <end position="991"/>
    </location>
</feature>
<name>A0A0G2I0W7_9EURO</name>
<feature type="compositionally biased region" description="Acidic residues" evidence="1">
    <location>
        <begin position="670"/>
        <end position="681"/>
    </location>
</feature>
<dbReference type="OrthoDB" id="3260408at2759"/>
<evidence type="ECO:0000313" key="3">
    <source>
        <dbReference type="Proteomes" id="UP000034164"/>
    </source>
</evidence>
<feature type="region of interest" description="Disordered" evidence="1">
    <location>
        <begin position="281"/>
        <end position="333"/>
    </location>
</feature>
<dbReference type="AlphaFoldDB" id="A0A0G2I0W7"/>
<evidence type="ECO:0000313" key="2">
    <source>
        <dbReference type="EMBL" id="KKZ63998.1"/>
    </source>
</evidence>
<reference evidence="3" key="1">
    <citation type="journal article" date="2015" name="PLoS Genet.">
        <title>The dynamic genome and transcriptome of the human fungal pathogen Blastomyces and close relative Emmonsia.</title>
        <authorList>
            <person name="Munoz J.F."/>
            <person name="Gauthier G.M."/>
            <person name="Desjardins C.A."/>
            <person name="Gallo J.E."/>
            <person name="Holder J."/>
            <person name="Sullivan T.D."/>
            <person name="Marty A.J."/>
            <person name="Carmen J.C."/>
            <person name="Chen Z."/>
            <person name="Ding L."/>
            <person name="Gujja S."/>
            <person name="Magrini V."/>
            <person name="Misas E."/>
            <person name="Mitreva M."/>
            <person name="Priest M."/>
            <person name="Saif S."/>
            <person name="Whiston E.A."/>
            <person name="Young S."/>
            <person name="Zeng Q."/>
            <person name="Goldman W.E."/>
            <person name="Mardis E.R."/>
            <person name="Taylor J.W."/>
            <person name="McEwen J.G."/>
            <person name="Clay O.K."/>
            <person name="Klein B.S."/>
            <person name="Cuomo C.A."/>
        </authorList>
    </citation>
    <scope>NUCLEOTIDE SEQUENCE [LARGE SCALE GENOMIC DNA]</scope>
    <source>
        <strain evidence="3">UAMH 3008</strain>
    </source>
</reference>
<evidence type="ECO:0008006" key="4">
    <source>
        <dbReference type="Google" id="ProtNLM"/>
    </source>
</evidence>
<organism evidence="2 3">
    <name type="scientific">[Emmonsia] crescens</name>
    <dbReference type="NCBI Taxonomy" id="73230"/>
    <lineage>
        <taxon>Eukaryota</taxon>
        <taxon>Fungi</taxon>
        <taxon>Dikarya</taxon>
        <taxon>Ascomycota</taxon>
        <taxon>Pezizomycotina</taxon>
        <taxon>Eurotiomycetes</taxon>
        <taxon>Eurotiomycetidae</taxon>
        <taxon>Onygenales</taxon>
        <taxon>Ajellomycetaceae</taxon>
        <taxon>Emergomyces</taxon>
    </lineage>
</organism>
<feature type="compositionally biased region" description="Low complexity" evidence="1">
    <location>
        <begin position="289"/>
        <end position="323"/>
    </location>
</feature>
<protein>
    <recommendedName>
        <fullName evidence="4">Transcription factor hoxa13</fullName>
    </recommendedName>
</protein>
<dbReference type="PANTHER" id="PTHR23242">
    <property type="entry name" value="TRANSCRIPTION FACTOR HOXA13"/>
    <property type="match status" value="1"/>
</dbReference>
<sequence length="998" mass="108923">MAMAADGAGVGDMKNEQANGLYIRKQEEEKEYRRRPASFARWSLSVVLRLVIWYALLTPFFCCPSTLPELDSNSPRVCKPYLIARSHIEPHIAPYYETYGAPYVDTVRPYARTFNEKIYNPTATFTRRNYRAYGAAHVEKSILYIQNQWGEIVTPYIHSLQNSLSRTYESSIEPHYTRVATRVTPYYWTSVAHFDNVCQSYIVPFYTQSNPVIVKAYSSTYDIVVNTIYPCSKKMWSYLAAFINETLLPGVARLYCENVEPQLLRIGEKLASYREGRKLGAVGEESETLTEQSTSTPTVSSSATTVSPKTSDYSASTTSTSTSAPPPEQSVDKVSLARETIATDLRTWQEKFAIAADKGSEDLDERVVKIVESHVHDAKESGAALVSELETVGNQELESLKSKINDIVRGLPDKSTLEDREAAEDQLAHAVRTSGFAIRAAAQKLRQWLADFNSNLYVEVTAASDATIEVLDQIRDLGLQNIGMKWAWMDGVTYKDWAKYNALKKQLHNWRDEVREVGMQHDAYEEAKALGNDIVNRGMAIAETTAKELTRLKEVGKWKIEAEEVSDDFETRTSDAAEARASKRAAMGLDEAETEPDIEYQSTSSLEDEPSEANPLDEYPSIDTDPAISDLDDTPEPSDEGHSENSAPFADEHEAPSSVIVINTIPTPEPEPEPVVGDEDTSTGPKIWGGAAAEFIKHENQVPANTPEQARDDISSSSQLPSVSSNVSPLETVPSEQSSIPMPPPEASSLYSDSLSQAKKLYDIAHSAAIAHDSGAADEGIVASIESAYSGSLQHASENLESRLEAASEYAGIPPSPVPSPTANDDILSSASAQLQENLKRASLSLASAMASATDETALPGQQIILDARRRYYEAVGLAHDEYSIFINSASSYVQPPEETSISTPTSKPTLEEANSEFSVVSSLASASLDAVLYSVSSVGAATIDPASASSIIEQASSRLHDVLSAATASLASVSSRAIETASSLTTSNTRETSRDEL</sequence>
<feature type="region of interest" description="Disordered" evidence="1">
    <location>
        <begin position="977"/>
        <end position="998"/>
    </location>
</feature>
<dbReference type="Proteomes" id="UP000034164">
    <property type="component" value="Unassembled WGS sequence"/>
</dbReference>